<gene>
    <name evidence="1" type="ORF">GCM10017771_18850</name>
</gene>
<reference evidence="1" key="2">
    <citation type="submission" date="2020-09" db="EMBL/GenBank/DDBJ databases">
        <authorList>
            <person name="Sun Q."/>
            <person name="Zhou Y."/>
        </authorList>
    </citation>
    <scope>NUCLEOTIDE SEQUENCE</scope>
    <source>
        <strain evidence="1">CGMCC 4.7403</strain>
    </source>
</reference>
<dbReference type="AlphaFoldDB" id="A0A919GIP5"/>
<comment type="caution">
    <text evidence="1">The sequence shown here is derived from an EMBL/GenBank/DDBJ whole genome shotgun (WGS) entry which is preliminary data.</text>
</comment>
<accession>A0A919GIP5</accession>
<name>A0A919GIP5_9ACTN</name>
<dbReference type="GO" id="GO:0016491">
    <property type="term" value="F:oxidoreductase activity"/>
    <property type="evidence" value="ECO:0007669"/>
    <property type="project" value="InterPro"/>
</dbReference>
<keyword evidence="2" id="KW-1185">Reference proteome</keyword>
<organism evidence="1 2">
    <name type="scientific">Streptomyces capitiformicae</name>
    <dbReference type="NCBI Taxonomy" id="2014920"/>
    <lineage>
        <taxon>Bacteria</taxon>
        <taxon>Bacillati</taxon>
        <taxon>Actinomycetota</taxon>
        <taxon>Actinomycetes</taxon>
        <taxon>Kitasatosporales</taxon>
        <taxon>Streptomycetaceae</taxon>
        <taxon>Streptomyces</taxon>
    </lineage>
</organism>
<proteinExistence type="predicted"/>
<dbReference type="InterPro" id="IPR000415">
    <property type="entry name" value="Nitroreductase-like"/>
</dbReference>
<sequence>MTEHTDLVYDGLSLIASRHRRRACLDRPVLRNVLAQVLLAVGQAPFSRTVQPWWVTVVTGSTWTR</sequence>
<evidence type="ECO:0000313" key="1">
    <source>
        <dbReference type="EMBL" id="GHH85535.1"/>
    </source>
</evidence>
<evidence type="ECO:0000313" key="2">
    <source>
        <dbReference type="Proteomes" id="UP000603227"/>
    </source>
</evidence>
<protein>
    <submittedName>
        <fullName evidence="1">Uncharacterized protein</fullName>
    </submittedName>
</protein>
<dbReference type="Proteomes" id="UP000603227">
    <property type="component" value="Unassembled WGS sequence"/>
</dbReference>
<dbReference type="SUPFAM" id="SSF55469">
    <property type="entry name" value="FMN-dependent nitroreductase-like"/>
    <property type="match status" value="1"/>
</dbReference>
<reference evidence="1" key="1">
    <citation type="journal article" date="2014" name="Int. J. Syst. Evol. Microbiol.">
        <title>Complete genome sequence of Corynebacterium casei LMG S-19264T (=DSM 44701T), isolated from a smear-ripened cheese.</title>
        <authorList>
            <consortium name="US DOE Joint Genome Institute (JGI-PGF)"/>
            <person name="Walter F."/>
            <person name="Albersmeier A."/>
            <person name="Kalinowski J."/>
            <person name="Ruckert C."/>
        </authorList>
    </citation>
    <scope>NUCLEOTIDE SEQUENCE</scope>
    <source>
        <strain evidence="1">CGMCC 4.7403</strain>
    </source>
</reference>
<dbReference type="RefSeq" id="WP_189781958.1">
    <property type="nucleotide sequence ID" value="NZ_BNAT01000005.1"/>
</dbReference>
<dbReference type="EMBL" id="BNAT01000005">
    <property type="protein sequence ID" value="GHH85535.1"/>
    <property type="molecule type" value="Genomic_DNA"/>
</dbReference>
<dbReference type="Gene3D" id="3.40.109.10">
    <property type="entry name" value="NADH Oxidase"/>
    <property type="match status" value="1"/>
</dbReference>